<dbReference type="Gramene" id="Pp3c3_35670V3.1">
    <property type="protein sequence ID" value="Pp3c3_35670V3.1"/>
    <property type="gene ID" value="Pp3c3_35670"/>
</dbReference>
<reference evidence="2" key="3">
    <citation type="submission" date="2020-12" db="UniProtKB">
        <authorList>
            <consortium name="EnsemblPlants"/>
        </authorList>
    </citation>
    <scope>IDENTIFICATION</scope>
</reference>
<gene>
    <name evidence="1" type="ORF">PHYPA_005429</name>
</gene>
<accession>A0A2K1KXB9</accession>
<dbReference type="InParanoid" id="A0A2K1KXB9"/>
<keyword evidence="3" id="KW-1185">Reference proteome</keyword>
<dbReference type="EnsemblPlants" id="Pp3c3_35670V3.1">
    <property type="protein sequence ID" value="Pp3c3_35670V3.1"/>
    <property type="gene ID" value="Pp3c3_35670"/>
</dbReference>
<dbReference type="AlphaFoldDB" id="A0A2K1KXB9"/>
<organism evidence="1">
    <name type="scientific">Physcomitrium patens</name>
    <name type="common">Spreading-leaved earth moss</name>
    <name type="synonym">Physcomitrella patens</name>
    <dbReference type="NCBI Taxonomy" id="3218"/>
    <lineage>
        <taxon>Eukaryota</taxon>
        <taxon>Viridiplantae</taxon>
        <taxon>Streptophyta</taxon>
        <taxon>Embryophyta</taxon>
        <taxon>Bryophyta</taxon>
        <taxon>Bryophytina</taxon>
        <taxon>Bryopsida</taxon>
        <taxon>Funariidae</taxon>
        <taxon>Funariales</taxon>
        <taxon>Funariaceae</taxon>
        <taxon>Physcomitrium</taxon>
    </lineage>
</organism>
<evidence type="ECO:0000313" key="2">
    <source>
        <dbReference type="EnsemblPlants" id="Pp3c3_35670V3.1"/>
    </source>
</evidence>
<reference evidence="1 3" key="1">
    <citation type="journal article" date="2008" name="Science">
        <title>The Physcomitrella genome reveals evolutionary insights into the conquest of land by plants.</title>
        <authorList>
            <person name="Rensing S."/>
            <person name="Lang D."/>
            <person name="Zimmer A."/>
            <person name="Terry A."/>
            <person name="Salamov A."/>
            <person name="Shapiro H."/>
            <person name="Nishiyama T."/>
            <person name="Perroud P.-F."/>
            <person name="Lindquist E."/>
            <person name="Kamisugi Y."/>
            <person name="Tanahashi T."/>
            <person name="Sakakibara K."/>
            <person name="Fujita T."/>
            <person name="Oishi K."/>
            <person name="Shin-I T."/>
            <person name="Kuroki Y."/>
            <person name="Toyoda A."/>
            <person name="Suzuki Y."/>
            <person name="Hashimoto A."/>
            <person name="Yamaguchi K."/>
            <person name="Sugano A."/>
            <person name="Kohara Y."/>
            <person name="Fujiyama A."/>
            <person name="Anterola A."/>
            <person name="Aoki S."/>
            <person name="Ashton N."/>
            <person name="Barbazuk W.B."/>
            <person name="Barker E."/>
            <person name="Bennetzen J."/>
            <person name="Bezanilla M."/>
            <person name="Blankenship R."/>
            <person name="Cho S.H."/>
            <person name="Dutcher S."/>
            <person name="Estelle M."/>
            <person name="Fawcett J.A."/>
            <person name="Gundlach H."/>
            <person name="Hanada K."/>
            <person name="Heyl A."/>
            <person name="Hicks K.A."/>
            <person name="Hugh J."/>
            <person name="Lohr M."/>
            <person name="Mayer K."/>
            <person name="Melkozernov A."/>
            <person name="Murata T."/>
            <person name="Nelson D."/>
            <person name="Pils B."/>
            <person name="Prigge M."/>
            <person name="Reiss B."/>
            <person name="Renner T."/>
            <person name="Rombauts S."/>
            <person name="Rushton P."/>
            <person name="Sanderfoot A."/>
            <person name="Schween G."/>
            <person name="Shiu S.-H."/>
            <person name="Stueber K."/>
            <person name="Theodoulou F.L."/>
            <person name="Tu H."/>
            <person name="Van de Peer Y."/>
            <person name="Verrier P.J."/>
            <person name="Waters E."/>
            <person name="Wood A."/>
            <person name="Yang L."/>
            <person name="Cove D."/>
            <person name="Cuming A."/>
            <person name="Hasebe M."/>
            <person name="Lucas S."/>
            <person name="Mishler D.B."/>
            <person name="Reski R."/>
            <person name="Grigoriev I."/>
            <person name="Quatrano R.S."/>
            <person name="Boore J.L."/>
        </authorList>
    </citation>
    <scope>NUCLEOTIDE SEQUENCE [LARGE SCALE GENOMIC DNA]</scope>
    <source>
        <strain evidence="2 3">cv. Gransden 2004</strain>
    </source>
</reference>
<dbReference type="EMBL" id="ABEU02000003">
    <property type="protein sequence ID" value="PNR58434.1"/>
    <property type="molecule type" value="Genomic_DNA"/>
</dbReference>
<name>A0A2K1KXB9_PHYPA</name>
<proteinExistence type="predicted"/>
<reference evidence="1 3" key="2">
    <citation type="journal article" date="2018" name="Plant J.">
        <title>The Physcomitrella patens chromosome-scale assembly reveals moss genome structure and evolution.</title>
        <authorList>
            <person name="Lang D."/>
            <person name="Ullrich K.K."/>
            <person name="Murat F."/>
            <person name="Fuchs J."/>
            <person name="Jenkins J."/>
            <person name="Haas F.B."/>
            <person name="Piednoel M."/>
            <person name="Gundlach H."/>
            <person name="Van Bel M."/>
            <person name="Meyberg R."/>
            <person name="Vives C."/>
            <person name="Morata J."/>
            <person name="Symeonidi A."/>
            <person name="Hiss M."/>
            <person name="Muchero W."/>
            <person name="Kamisugi Y."/>
            <person name="Saleh O."/>
            <person name="Blanc G."/>
            <person name="Decker E.L."/>
            <person name="van Gessel N."/>
            <person name="Grimwood J."/>
            <person name="Hayes R.D."/>
            <person name="Graham S.W."/>
            <person name="Gunter L.E."/>
            <person name="McDaniel S.F."/>
            <person name="Hoernstein S.N.W."/>
            <person name="Larsson A."/>
            <person name="Li F.W."/>
            <person name="Perroud P.F."/>
            <person name="Phillips J."/>
            <person name="Ranjan P."/>
            <person name="Rokshar D.S."/>
            <person name="Rothfels C.J."/>
            <person name="Schneider L."/>
            <person name="Shu S."/>
            <person name="Stevenson D.W."/>
            <person name="Thummler F."/>
            <person name="Tillich M."/>
            <person name="Villarreal Aguilar J.C."/>
            <person name="Widiez T."/>
            <person name="Wong G.K."/>
            <person name="Wymore A."/>
            <person name="Zhang Y."/>
            <person name="Zimmer A.D."/>
            <person name="Quatrano R.S."/>
            <person name="Mayer K.F.X."/>
            <person name="Goodstein D."/>
            <person name="Casacuberta J.M."/>
            <person name="Vandepoele K."/>
            <person name="Reski R."/>
            <person name="Cuming A.C."/>
            <person name="Tuskan G.A."/>
            <person name="Maumus F."/>
            <person name="Salse J."/>
            <person name="Schmutz J."/>
            <person name="Rensing S.A."/>
        </authorList>
    </citation>
    <scope>NUCLEOTIDE SEQUENCE [LARGE SCALE GENOMIC DNA]</scope>
    <source>
        <strain evidence="2 3">cv. Gransden 2004</strain>
    </source>
</reference>
<protein>
    <submittedName>
        <fullName evidence="1 2">Uncharacterized protein</fullName>
    </submittedName>
</protein>
<dbReference type="Proteomes" id="UP000006727">
    <property type="component" value="Chromosome 3"/>
</dbReference>
<evidence type="ECO:0000313" key="3">
    <source>
        <dbReference type="Proteomes" id="UP000006727"/>
    </source>
</evidence>
<sequence length="85" mass="10010">MTVFNVPIPISIEIAKCNLTRMCNFVNLRVINRNKIMDMYKEYINPKLLSIDASKLNIFFSKMLDIKESLKKNVFKTNIKIRVNK</sequence>
<evidence type="ECO:0000313" key="1">
    <source>
        <dbReference type="EMBL" id="PNR58434.1"/>
    </source>
</evidence>
<dbReference type="STRING" id="3218.A0A2K1KXB9"/>